<keyword evidence="1" id="KW-0812">Transmembrane</keyword>
<dbReference type="STRING" id="995034.SAMN05216219_1834"/>
<dbReference type="RefSeq" id="WP_177216790.1">
    <property type="nucleotide sequence ID" value="NZ_FOVM01000004.1"/>
</dbReference>
<name>A0A1I5B9Z2_9MICO</name>
<dbReference type="Proteomes" id="UP000198867">
    <property type="component" value="Unassembled WGS sequence"/>
</dbReference>
<feature type="transmembrane region" description="Helical" evidence="1">
    <location>
        <begin position="23"/>
        <end position="47"/>
    </location>
</feature>
<reference evidence="3" key="1">
    <citation type="submission" date="2016-10" db="EMBL/GenBank/DDBJ databases">
        <authorList>
            <person name="Varghese N."/>
            <person name="Submissions S."/>
        </authorList>
    </citation>
    <scope>NUCLEOTIDE SEQUENCE [LARGE SCALE GENOMIC DNA]</scope>
    <source>
        <strain evidence="3">CGMCC 1.11101</strain>
    </source>
</reference>
<gene>
    <name evidence="2" type="ORF">SAMN05216219_1834</name>
</gene>
<dbReference type="AlphaFoldDB" id="A0A1I5B9Z2"/>
<proteinExistence type="predicted"/>
<accession>A0A1I5B9Z2</accession>
<protein>
    <submittedName>
        <fullName evidence="2">Uncharacterized protein</fullName>
    </submittedName>
</protein>
<sequence length="48" mass="5215">MNDYLPKEELNPKDPNKPSTNRIIIWVIVAGVGMYMVISGVIGIVTAG</sequence>
<dbReference type="EMBL" id="FOVM01000004">
    <property type="protein sequence ID" value="SFN71460.1"/>
    <property type="molecule type" value="Genomic_DNA"/>
</dbReference>
<keyword evidence="1" id="KW-0472">Membrane</keyword>
<keyword evidence="3" id="KW-1185">Reference proteome</keyword>
<evidence type="ECO:0000313" key="3">
    <source>
        <dbReference type="Proteomes" id="UP000198867"/>
    </source>
</evidence>
<evidence type="ECO:0000313" key="2">
    <source>
        <dbReference type="EMBL" id="SFN71460.1"/>
    </source>
</evidence>
<evidence type="ECO:0000256" key="1">
    <source>
        <dbReference type="SAM" id="Phobius"/>
    </source>
</evidence>
<organism evidence="2 3">
    <name type="scientific">Mycetocola miduiensis</name>
    <dbReference type="NCBI Taxonomy" id="995034"/>
    <lineage>
        <taxon>Bacteria</taxon>
        <taxon>Bacillati</taxon>
        <taxon>Actinomycetota</taxon>
        <taxon>Actinomycetes</taxon>
        <taxon>Micrococcales</taxon>
        <taxon>Microbacteriaceae</taxon>
        <taxon>Mycetocola</taxon>
    </lineage>
</organism>
<keyword evidence="1" id="KW-1133">Transmembrane helix</keyword>